<accession>A0A0H3ACZ6</accession>
<proteinExistence type="predicted"/>
<protein>
    <submittedName>
        <fullName evidence="1">Uncharacterized protein</fullName>
    </submittedName>
</protein>
<name>A0A0H3ACZ6_NITV4</name>
<evidence type="ECO:0000313" key="1">
    <source>
        <dbReference type="EMBL" id="ABM29717.1"/>
    </source>
</evidence>
<evidence type="ECO:0000313" key="2">
    <source>
        <dbReference type="Proteomes" id="UP000009173"/>
    </source>
</evidence>
<dbReference type="AlphaFoldDB" id="A0A0H3ACZ6"/>
<dbReference type="KEGG" id="dvl:Dvul_2706"/>
<reference evidence="2" key="1">
    <citation type="journal article" date="2009" name="Environ. Microbiol.">
        <title>Contribution of mobile genetic elements to Desulfovibrio vulgaris genome plasticity.</title>
        <authorList>
            <person name="Walker C.B."/>
            <person name="Stolyar S."/>
            <person name="Chivian D."/>
            <person name="Pinel N."/>
            <person name="Gabster J.A."/>
            <person name="Dehal P.S."/>
            <person name="He Z."/>
            <person name="Yang Z.K."/>
            <person name="Yen H.C."/>
            <person name="Zhou J."/>
            <person name="Wall J.D."/>
            <person name="Hazen T.C."/>
            <person name="Arkin A.P."/>
            <person name="Stahl D.A."/>
        </authorList>
    </citation>
    <scope>NUCLEOTIDE SEQUENCE [LARGE SCALE GENOMIC DNA]</scope>
    <source>
        <strain evidence="2">DP4</strain>
    </source>
</reference>
<dbReference type="Proteomes" id="UP000009173">
    <property type="component" value="Chromosome"/>
</dbReference>
<sequence length="123" mass="13883">MAGKDDLDYEDMLEVTYEALEESGFRDIRVTDAEDLPEPEAVEGHIPDMQATNQKGITYLFEVCPPEVFAEMELVERLQAFTRRAKELGGQVVLIVPEGEEGLAAAFVEEHELPEDRLTIWEA</sequence>
<dbReference type="EMBL" id="CP000527">
    <property type="protein sequence ID" value="ABM29717.1"/>
    <property type="molecule type" value="Genomic_DNA"/>
</dbReference>
<gene>
    <name evidence="1" type="ordered locus">Dvul_2706</name>
</gene>
<dbReference type="HOGENOM" id="CLU_2000265_0_0_7"/>
<organism evidence="1 2">
    <name type="scientific">Nitratidesulfovibrio vulgaris (strain DP4)</name>
    <name type="common">Desulfovibrio vulgaris</name>
    <dbReference type="NCBI Taxonomy" id="391774"/>
    <lineage>
        <taxon>Bacteria</taxon>
        <taxon>Pseudomonadati</taxon>
        <taxon>Thermodesulfobacteriota</taxon>
        <taxon>Desulfovibrionia</taxon>
        <taxon>Desulfovibrionales</taxon>
        <taxon>Desulfovibrionaceae</taxon>
        <taxon>Nitratidesulfovibrio</taxon>
    </lineage>
</organism>
<dbReference type="RefSeq" id="WP_010937583.1">
    <property type="nucleotide sequence ID" value="NC_008751.1"/>
</dbReference>